<evidence type="ECO:0000256" key="3">
    <source>
        <dbReference type="ARBA" id="ARBA00022737"/>
    </source>
</evidence>
<evidence type="ECO:0000259" key="9">
    <source>
        <dbReference type="PROSITE" id="PS50104"/>
    </source>
</evidence>
<dbReference type="InterPro" id="IPR000157">
    <property type="entry name" value="TIR_dom"/>
</dbReference>
<dbReference type="InterPro" id="IPR035897">
    <property type="entry name" value="Toll_tir_struct_dom_sf"/>
</dbReference>
<feature type="transmembrane region" description="Helical" evidence="8">
    <location>
        <begin position="6"/>
        <end position="21"/>
    </location>
</feature>
<dbReference type="EC" id="3.2.2.6" evidence="1"/>
<keyword evidence="6" id="KW-0520">NAD</keyword>
<dbReference type="GO" id="GO:0061809">
    <property type="term" value="F:NAD+ nucleosidase activity, cyclic ADP-ribose generating"/>
    <property type="evidence" value="ECO:0007669"/>
    <property type="project" value="UniProtKB-EC"/>
</dbReference>
<dbReference type="ExpressionAtlas" id="A0A178U7T3">
    <property type="expression patterns" value="baseline and differential"/>
</dbReference>
<dbReference type="GO" id="GO:0043531">
    <property type="term" value="F:ADP binding"/>
    <property type="evidence" value="ECO:0007669"/>
    <property type="project" value="InterPro"/>
</dbReference>
<dbReference type="InterPro" id="IPR042197">
    <property type="entry name" value="Apaf_helical"/>
</dbReference>
<dbReference type="Gene3D" id="3.40.50.10140">
    <property type="entry name" value="Toll/interleukin-1 receptor homology (TIR) domain"/>
    <property type="match status" value="1"/>
</dbReference>
<dbReference type="Gene3D" id="3.40.50.300">
    <property type="entry name" value="P-loop containing nucleotide triphosphate hydrolases"/>
    <property type="match status" value="1"/>
</dbReference>
<dbReference type="SUPFAM" id="SSF52058">
    <property type="entry name" value="L domain-like"/>
    <property type="match status" value="2"/>
</dbReference>
<dbReference type="SUPFAM" id="SSF52540">
    <property type="entry name" value="P-loop containing nucleoside triphosphate hydrolases"/>
    <property type="match status" value="1"/>
</dbReference>
<dbReference type="GO" id="GO:0007165">
    <property type="term" value="P:signal transduction"/>
    <property type="evidence" value="ECO:0007669"/>
    <property type="project" value="InterPro"/>
</dbReference>
<evidence type="ECO:0000256" key="7">
    <source>
        <dbReference type="ARBA" id="ARBA00047304"/>
    </source>
</evidence>
<dbReference type="Proteomes" id="UP000078284">
    <property type="component" value="Chromosome 5"/>
</dbReference>
<dbReference type="PRINTS" id="PR00364">
    <property type="entry name" value="DISEASERSIST"/>
</dbReference>
<dbReference type="Gene3D" id="3.80.10.10">
    <property type="entry name" value="Ribonuclease Inhibitor"/>
    <property type="match status" value="2"/>
</dbReference>
<evidence type="ECO:0000256" key="2">
    <source>
        <dbReference type="ARBA" id="ARBA00022614"/>
    </source>
</evidence>
<dbReference type="GO" id="GO:0006952">
    <property type="term" value="P:defense response"/>
    <property type="evidence" value="ECO:0007669"/>
    <property type="project" value="UniProtKB-KW"/>
</dbReference>
<evidence type="ECO:0000256" key="8">
    <source>
        <dbReference type="SAM" id="Phobius"/>
    </source>
</evidence>
<dbReference type="Pfam" id="PF00931">
    <property type="entry name" value="NB-ARC"/>
    <property type="match status" value="1"/>
</dbReference>
<comment type="caution">
    <text evidence="10">The sequence shown here is derived from an EMBL/GenBank/DDBJ whole genome shotgun (WGS) entry which is preliminary data.</text>
</comment>
<dbReference type="EMBL" id="LUHQ01000005">
    <property type="protein sequence ID" value="OAO89873.1"/>
    <property type="molecule type" value="Genomic_DNA"/>
</dbReference>
<dbReference type="Pfam" id="PF07725">
    <property type="entry name" value="LRR_3"/>
    <property type="match status" value="1"/>
</dbReference>
<feature type="domain" description="TIR" evidence="9">
    <location>
        <begin position="59"/>
        <end position="223"/>
    </location>
</feature>
<dbReference type="SMART" id="SM00255">
    <property type="entry name" value="TIR"/>
    <property type="match status" value="1"/>
</dbReference>
<keyword evidence="4" id="KW-0378">Hydrolase</keyword>
<dbReference type="InterPro" id="IPR003593">
    <property type="entry name" value="AAA+_ATPase"/>
</dbReference>
<dbReference type="InterPro" id="IPR011713">
    <property type="entry name" value="Leu-rich_rpt_3"/>
</dbReference>
<name>A0A178U7T3_ARATH</name>
<dbReference type="InterPro" id="IPR044974">
    <property type="entry name" value="Disease_R_plants"/>
</dbReference>
<evidence type="ECO:0000256" key="5">
    <source>
        <dbReference type="ARBA" id="ARBA00022821"/>
    </source>
</evidence>
<evidence type="ECO:0000256" key="6">
    <source>
        <dbReference type="ARBA" id="ARBA00023027"/>
    </source>
</evidence>
<keyword evidence="2" id="KW-0433">Leucine-rich repeat</keyword>
<evidence type="ECO:0000256" key="4">
    <source>
        <dbReference type="ARBA" id="ARBA00022801"/>
    </source>
</evidence>
<organism evidence="10 11">
    <name type="scientific">Arabidopsis thaliana</name>
    <name type="common">Mouse-ear cress</name>
    <dbReference type="NCBI Taxonomy" id="3702"/>
    <lineage>
        <taxon>Eukaryota</taxon>
        <taxon>Viridiplantae</taxon>
        <taxon>Streptophyta</taxon>
        <taxon>Embryophyta</taxon>
        <taxon>Tracheophyta</taxon>
        <taxon>Spermatophyta</taxon>
        <taxon>Magnoliopsida</taxon>
        <taxon>eudicotyledons</taxon>
        <taxon>Gunneridae</taxon>
        <taxon>Pentapetalae</taxon>
        <taxon>rosids</taxon>
        <taxon>malvids</taxon>
        <taxon>Brassicales</taxon>
        <taxon>Brassicaceae</taxon>
        <taxon>Camelineae</taxon>
        <taxon>Arabidopsis</taxon>
    </lineage>
</organism>
<dbReference type="InterPro" id="IPR027417">
    <property type="entry name" value="P-loop_NTPase"/>
</dbReference>
<dbReference type="InterPro" id="IPR036390">
    <property type="entry name" value="WH_DNA-bd_sf"/>
</dbReference>
<sequence>MAIAEVIGFFTLVCVIWYWVYKKHKNLQLKICRSSIESSSSSSSLSSPPSLSSPISRTWTHQVFPSFRGEDVRKGFLSHIQKEFKSKGIVPFIDDEMKRGESIGPGLFQAIRESKIAIVLLSKNYASSSWCLNELVEIMNCREEIGQTVMTVFYQVDPSDVRKQTGDFGKAFKKTCVGKTQEVKQRWSRALMDVANILGQDSRKWDKEADMIVKVAKDVSDVLSYTPSRDFDDYVGIRPHITRINSLLCLESSDVRMVGILGPPGIGKTTIARVLYDQISEKFQFSAFIENIRLSYWKGWHDEGNLDFPVEIMTGDRQRKLNLQRRLLSELFNQKDIQVRHLGAVQERLRDHKVLVILDGVDQLEQLTALAKETQWFGYGSRIIITTQDQRLLRAHEINHVYKVDLPATDEALQIFCLYAFGQKFPYDGFKKLAREVTALAGELPLGLRVLGSYLRGMSLEEWKNALPRLRTSLDGEIEKTLRFAYNVLSDKDKSLFLHIACLFNGCQVNHVKQWLANSSLDVNHGFEVLSNKSLISTDMGLVRMHSLLQQLGVDIVRKQSIGEPEKRQFLVDVNEISDVITDNTGTGTILGIMLHVSKIEDVLVIEETVFDRMTNLQFLILDECLRDKLNLPLGLNCLPRKIRLLRWDYCPLSIWPSKFSAKFLVELIMRANKFEKLWEGIQPLKNLKRMELGDARNLKEIPDLSNATNLESLLLSFCTSLLEIPSSIRGTTNLKELDLGGCASLVKLSSCICNATSLEELDLSACSNLVELPCALPGDSNMRSLSKLLLNGSSRLKTFPEISTNIQELNLSGTAIEEVPSSIRLWSRLDKLDMSRCKNLKMFPPVPDGISVLNLSETEIEDIPPWVENLSQLRHFVMIRCKKLDNISLSRISKMEGVHCLQITRGDEDVSGDSIVNIRWYSNFPNQWTLQSDMLQICLPELVYTSPVSLHFISNEFKTIPDCIKNLSQLHQLSFYRCHKLVSLPQLSDCLSSLDAENCVSLETIDGSFHNPDIRLNFLNCNNMNQEARELIQKSVCKHALLPSGEVPAYFIHRAIGDSVTIHLKERHLPLYLIFKASLVLFNDDEINYDYDDDDDDDYDEEVIVYGDYDSYPHSDDYTKQETMRLSCRVEGKQNGLTIQYGSSVHLLPTPHRYTEHVYIFEASFSLGECNSPEAESELVFDFKVHDYFWAIKECGLQLLELPHAHGDD</sequence>
<dbReference type="InterPro" id="IPR032675">
    <property type="entry name" value="LRR_dom_sf"/>
</dbReference>
<comment type="catalytic activity">
    <reaction evidence="7">
        <text>NAD(+) + H2O = ADP-D-ribose + nicotinamide + H(+)</text>
        <dbReference type="Rhea" id="RHEA:16301"/>
        <dbReference type="ChEBI" id="CHEBI:15377"/>
        <dbReference type="ChEBI" id="CHEBI:15378"/>
        <dbReference type="ChEBI" id="CHEBI:17154"/>
        <dbReference type="ChEBI" id="CHEBI:57540"/>
        <dbReference type="ChEBI" id="CHEBI:57967"/>
        <dbReference type="EC" id="3.2.2.6"/>
    </reaction>
    <physiologicalReaction direction="left-to-right" evidence="7">
        <dbReference type="Rhea" id="RHEA:16302"/>
    </physiologicalReaction>
</comment>
<dbReference type="PANTHER" id="PTHR11017">
    <property type="entry name" value="LEUCINE-RICH REPEAT-CONTAINING PROTEIN"/>
    <property type="match status" value="1"/>
</dbReference>
<keyword evidence="8" id="KW-0812">Transmembrane</keyword>
<evidence type="ECO:0000313" key="10">
    <source>
        <dbReference type="EMBL" id="OAO89873.1"/>
    </source>
</evidence>
<keyword evidence="8" id="KW-0472">Membrane</keyword>
<evidence type="ECO:0000256" key="1">
    <source>
        <dbReference type="ARBA" id="ARBA00011982"/>
    </source>
</evidence>
<dbReference type="InterPro" id="IPR058192">
    <property type="entry name" value="WHD_ROQ1-like"/>
</dbReference>
<dbReference type="SMART" id="SM00382">
    <property type="entry name" value="AAA"/>
    <property type="match status" value="1"/>
</dbReference>
<reference evidence="11" key="1">
    <citation type="journal article" date="2016" name="Proc. Natl. Acad. Sci. U.S.A.">
        <title>Chromosome-level assembly of Arabidopsis thaliana Ler reveals the extent of translocation and inversion polymorphisms.</title>
        <authorList>
            <person name="Zapata L."/>
            <person name="Ding J."/>
            <person name="Willing E.M."/>
            <person name="Hartwig B."/>
            <person name="Bezdan D."/>
            <person name="Jiao W.B."/>
            <person name="Patel V."/>
            <person name="Velikkakam James G."/>
            <person name="Koornneef M."/>
            <person name="Ossowski S."/>
            <person name="Schneeberger K."/>
        </authorList>
    </citation>
    <scope>NUCLEOTIDE SEQUENCE [LARGE SCALE GENOMIC DNA]</scope>
    <source>
        <strain evidence="11">cv. Landsberg erecta</strain>
    </source>
</reference>
<dbReference type="SUPFAM" id="SSF52200">
    <property type="entry name" value="Toll/Interleukin receptor TIR domain"/>
    <property type="match status" value="1"/>
</dbReference>
<dbReference type="PROSITE" id="PS50104">
    <property type="entry name" value="TIR"/>
    <property type="match status" value="1"/>
</dbReference>
<accession>A0A178U7T3</accession>
<evidence type="ECO:0000313" key="11">
    <source>
        <dbReference type="Proteomes" id="UP000078284"/>
    </source>
</evidence>
<keyword evidence="8" id="KW-1133">Transmembrane helix</keyword>
<proteinExistence type="predicted"/>
<dbReference type="FunFam" id="3.40.50.300:FF:001002">
    <property type="entry name" value="Disease resistance protein (TIR-NBS-LRR class)"/>
    <property type="match status" value="1"/>
</dbReference>
<gene>
    <name evidence="10" type="ordered locus">AXX17_At5g18140</name>
</gene>
<dbReference type="Pfam" id="PF23282">
    <property type="entry name" value="WHD_ROQ1"/>
    <property type="match status" value="1"/>
</dbReference>
<dbReference type="Pfam" id="PF01582">
    <property type="entry name" value="TIR"/>
    <property type="match status" value="1"/>
</dbReference>
<dbReference type="FunFam" id="1.10.8.430:FF:000002">
    <property type="entry name" value="Disease resistance protein (TIR-NBS-LRR class)"/>
    <property type="match status" value="1"/>
</dbReference>
<dbReference type="PANTHER" id="PTHR11017:SF411">
    <property type="entry name" value="ADP-RIBOSYL CYCLASE_CYCLIC ADP-RIBOSE HYDROLASE-RELATED"/>
    <property type="match status" value="1"/>
</dbReference>
<dbReference type="InterPro" id="IPR002182">
    <property type="entry name" value="NB-ARC"/>
</dbReference>
<dbReference type="AlphaFoldDB" id="A0A178U7T3"/>
<protein>
    <recommendedName>
        <fullName evidence="1">ADP-ribosyl cyclase/cyclic ADP-ribose hydrolase</fullName>
        <ecNumber evidence="1">3.2.2.6</ecNumber>
    </recommendedName>
</protein>
<dbReference type="SUPFAM" id="SSF46785">
    <property type="entry name" value="Winged helix' DNA-binding domain"/>
    <property type="match status" value="1"/>
</dbReference>
<keyword evidence="3" id="KW-0677">Repeat</keyword>
<keyword evidence="5" id="KW-0611">Plant defense</keyword>
<dbReference type="FunFam" id="3.40.50.10140:FF:000007">
    <property type="entry name" value="Disease resistance protein (TIR-NBS-LRR class)"/>
    <property type="match status" value="1"/>
</dbReference>
<dbReference type="Gene3D" id="1.10.8.430">
    <property type="entry name" value="Helical domain of apoptotic protease-activating factors"/>
    <property type="match status" value="1"/>
</dbReference>